<dbReference type="Proteomes" id="UP001383192">
    <property type="component" value="Unassembled WGS sequence"/>
</dbReference>
<dbReference type="AlphaFoldDB" id="A0AAW0CGT6"/>
<keyword evidence="2" id="KW-1185">Reference proteome</keyword>
<evidence type="ECO:0000313" key="1">
    <source>
        <dbReference type="EMBL" id="KAK7038717.1"/>
    </source>
</evidence>
<reference evidence="1 2" key="1">
    <citation type="submission" date="2024-01" db="EMBL/GenBank/DDBJ databases">
        <title>A draft genome for a cacao thread blight-causing isolate of Paramarasmius palmivorus.</title>
        <authorList>
            <person name="Baruah I.K."/>
            <person name="Bukari Y."/>
            <person name="Amoako-Attah I."/>
            <person name="Meinhardt L.W."/>
            <person name="Bailey B.A."/>
            <person name="Cohen S.P."/>
        </authorList>
    </citation>
    <scope>NUCLEOTIDE SEQUENCE [LARGE SCALE GENOMIC DNA]</scope>
    <source>
        <strain evidence="1 2">GH-12</strain>
    </source>
</reference>
<evidence type="ECO:0000313" key="2">
    <source>
        <dbReference type="Proteomes" id="UP001383192"/>
    </source>
</evidence>
<proteinExistence type="predicted"/>
<dbReference type="EMBL" id="JAYKXP010000043">
    <property type="protein sequence ID" value="KAK7038717.1"/>
    <property type="molecule type" value="Genomic_DNA"/>
</dbReference>
<sequence length="130" mass="14245">MGSMLFVTRKGDNNYASDGTADGRFFHIYKDLVDGKAKASRIRLATEDKVPKGANIVTLRSDLVDGTPILRAVTYGASAEKDTGYFYVTAVCHNTRIKLSSFGYLRLNVTCGVAKSSRANKKVEKDVLFV</sequence>
<protein>
    <submittedName>
        <fullName evidence="1">Uncharacterized protein</fullName>
    </submittedName>
</protein>
<comment type="caution">
    <text evidence="1">The sequence shown here is derived from an EMBL/GenBank/DDBJ whole genome shotgun (WGS) entry which is preliminary data.</text>
</comment>
<organism evidence="1 2">
    <name type="scientific">Paramarasmius palmivorus</name>
    <dbReference type="NCBI Taxonomy" id="297713"/>
    <lineage>
        <taxon>Eukaryota</taxon>
        <taxon>Fungi</taxon>
        <taxon>Dikarya</taxon>
        <taxon>Basidiomycota</taxon>
        <taxon>Agaricomycotina</taxon>
        <taxon>Agaricomycetes</taxon>
        <taxon>Agaricomycetidae</taxon>
        <taxon>Agaricales</taxon>
        <taxon>Marasmiineae</taxon>
        <taxon>Marasmiaceae</taxon>
        <taxon>Paramarasmius</taxon>
    </lineage>
</organism>
<gene>
    <name evidence="1" type="ORF">VNI00_010601</name>
</gene>
<name>A0AAW0CGT6_9AGAR</name>
<accession>A0AAW0CGT6</accession>